<evidence type="ECO:0000313" key="2">
    <source>
        <dbReference type="Proteomes" id="UP000192775"/>
    </source>
</evidence>
<proteinExistence type="predicted"/>
<accession>A0A1X9LFB2</accession>
<dbReference type="RefSeq" id="WP_085017696.1">
    <property type="nucleotide sequence ID" value="NZ_CP020715.1"/>
</dbReference>
<organism evidence="1 2">
    <name type="scientific">Cnuibacter physcomitrellae</name>
    <dbReference type="NCBI Taxonomy" id="1619308"/>
    <lineage>
        <taxon>Bacteria</taxon>
        <taxon>Bacillati</taxon>
        <taxon>Actinomycetota</taxon>
        <taxon>Actinomycetes</taxon>
        <taxon>Micrococcales</taxon>
        <taxon>Microbacteriaceae</taxon>
        <taxon>Cnuibacter</taxon>
    </lineage>
</organism>
<protein>
    <submittedName>
        <fullName evidence="1">Uncharacterized protein</fullName>
    </submittedName>
</protein>
<dbReference type="AlphaFoldDB" id="A0A1X9LFB2"/>
<dbReference type="EMBL" id="CP020715">
    <property type="protein sequence ID" value="ARJ03884.1"/>
    <property type="molecule type" value="Genomic_DNA"/>
</dbReference>
<evidence type="ECO:0000313" key="1">
    <source>
        <dbReference type="EMBL" id="ARJ03884.1"/>
    </source>
</evidence>
<name>A0A1X9LFB2_9MICO</name>
<sequence>MTSTLGCIGFDSAGRAELLTTVGRLAHSARPLGTADGVEVLRWEDPSGARLTFDRLRDRLVAFVPSFAGRPGVLLRNCRTVGTKVVVGDVLDSAGAQMTVMGFELEQRRALATDEQWSGTAAVTGFARTAEFFDDRTAYSRSPYSLLDPATADDEVAPEHQLDTVRKRTERMAAESFIPWGLFGDGTDPSAEARLNGTVVEATLRRNTVTGTRFLSARVTCMGFEIDLVAAWDRDEPPTPGSIVAAELFLIASIDSLTFEGAA</sequence>
<dbReference type="STRING" id="1619308.B5808_00515"/>
<dbReference type="KEGG" id="cphy:B5808_00515"/>
<reference evidence="1 2" key="1">
    <citation type="submission" date="2017-04" db="EMBL/GenBank/DDBJ databases">
        <authorList>
            <person name="Afonso C.L."/>
            <person name="Miller P.J."/>
            <person name="Scott M.A."/>
            <person name="Spackman E."/>
            <person name="Goraichik I."/>
            <person name="Dimitrov K.M."/>
            <person name="Suarez D.L."/>
            <person name="Swayne D.E."/>
        </authorList>
    </citation>
    <scope>NUCLEOTIDE SEQUENCE [LARGE SCALE GENOMIC DNA]</scope>
    <source>
        <strain evidence="2">XA(T)</strain>
    </source>
</reference>
<gene>
    <name evidence="1" type="ORF">B5808_00515</name>
</gene>
<keyword evidence="2" id="KW-1185">Reference proteome</keyword>
<dbReference type="Proteomes" id="UP000192775">
    <property type="component" value="Chromosome"/>
</dbReference>